<evidence type="ECO:0000313" key="3">
    <source>
        <dbReference type="Proteomes" id="UP000033140"/>
    </source>
</evidence>
<dbReference type="AlphaFoldDB" id="A0A0E9NMS2"/>
<comment type="caution">
    <text evidence="2">The sequence shown here is derived from an EMBL/GenBank/DDBJ whole genome shotgun (WGS) entry which is preliminary data.</text>
</comment>
<evidence type="ECO:0000256" key="1">
    <source>
        <dbReference type="SAM" id="Phobius"/>
    </source>
</evidence>
<reference evidence="2 3" key="3">
    <citation type="journal article" date="2015" name="Genome Announc.">
        <title>Draft Genome Sequence of the Archiascomycetous Yeast Saitoella complicata.</title>
        <authorList>
            <person name="Yamauchi K."/>
            <person name="Kondo S."/>
            <person name="Hamamoto M."/>
            <person name="Takahashi Y."/>
            <person name="Ogura Y."/>
            <person name="Hayashi T."/>
            <person name="Nishida H."/>
        </authorList>
    </citation>
    <scope>NUCLEOTIDE SEQUENCE [LARGE SCALE GENOMIC DNA]</scope>
    <source>
        <strain evidence="2 3">NRRL Y-17804</strain>
    </source>
</reference>
<dbReference type="Gene3D" id="3.40.50.1110">
    <property type="entry name" value="SGNH hydrolase"/>
    <property type="match status" value="1"/>
</dbReference>
<gene>
    <name evidence="2" type="ORF">G7K_5250-t1</name>
</gene>
<protein>
    <submittedName>
        <fullName evidence="2">Uncharacterized protein</fullName>
    </submittedName>
</protein>
<dbReference type="RefSeq" id="XP_019021500.1">
    <property type="nucleotide sequence ID" value="XM_019170859.1"/>
</dbReference>
<organism evidence="2 3">
    <name type="scientific">Saitoella complicata (strain BCRC 22490 / CBS 7301 / JCM 7358 / NBRC 10748 / NRRL Y-17804)</name>
    <dbReference type="NCBI Taxonomy" id="698492"/>
    <lineage>
        <taxon>Eukaryota</taxon>
        <taxon>Fungi</taxon>
        <taxon>Dikarya</taxon>
        <taxon>Ascomycota</taxon>
        <taxon>Taphrinomycotina</taxon>
        <taxon>Taphrinomycotina incertae sedis</taxon>
        <taxon>Saitoella</taxon>
    </lineage>
</organism>
<reference evidence="2 3" key="1">
    <citation type="journal article" date="2011" name="J. Gen. Appl. Microbiol.">
        <title>Draft genome sequencing of the enigmatic yeast Saitoella complicata.</title>
        <authorList>
            <person name="Nishida H."/>
            <person name="Hamamoto M."/>
            <person name="Sugiyama J."/>
        </authorList>
    </citation>
    <scope>NUCLEOTIDE SEQUENCE [LARGE SCALE GENOMIC DNA]</scope>
    <source>
        <strain evidence="2 3">NRRL Y-17804</strain>
    </source>
</reference>
<dbReference type="InterPro" id="IPR036514">
    <property type="entry name" value="SGNH_hydro_sf"/>
</dbReference>
<dbReference type="OMA" id="WISTKHI"/>
<keyword evidence="3" id="KW-1185">Reference proteome</keyword>
<keyword evidence="1" id="KW-1133">Transmembrane helix</keyword>
<keyword evidence="1" id="KW-0812">Transmembrane</keyword>
<name>A0A0E9NMS2_SAICN</name>
<dbReference type="EMBL" id="BACD03000041">
    <property type="protein sequence ID" value="GAO51139.1"/>
    <property type="molecule type" value="Genomic_DNA"/>
</dbReference>
<feature type="transmembrane region" description="Helical" evidence="1">
    <location>
        <begin position="97"/>
        <end position="116"/>
    </location>
</feature>
<dbReference type="Proteomes" id="UP000033140">
    <property type="component" value="Unassembled WGS sequence"/>
</dbReference>
<keyword evidence="1" id="KW-0472">Membrane</keyword>
<dbReference type="SUPFAM" id="SSF52266">
    <property type="entry name" value="SGNH hydrolase"/>
    <property type="match status" value="1"/>
</dbReference>
<sequence length="622" mass="71497">MVGISMCGGSGDTYQYCTAESRPVRIWGELRSGLLQNQRSCQDFCYNTAGQTLTPVMWELVPTSETENRRRGEQRRSEESPLSCLSQYLFHRKRTTLISFLCVSFGLIVLILFHPATADFFLGPPGPHGPPGSDHPGPRFDFGMGRHKPTPLLLPHLRHPTEQSKNVTQNPLLQDEIIAYGPFTAEIPYVVEVSQRFKMRFACTYALEEGWCPQTYFVWFKGPTSAVVPVEDEYITMVDSSTIQIEWMIRDPGVYEIYVWPEYEHCEHYNWMKFPLSKCMVYGAPFQIDVVGPPPIDSMTPCTGVMKTEEADGRWISTKHIAPRYLSEAWARTYFQGPAEEIPEYIWQPYTCKRSCPVMATALDDPEYSHINHVLYIGDSTTRSPYCGLIYPALHDGVTDGVCEFRGDAWGYQSWPFRVFDYLTAANRETRWSYIYMGGKEISYDEAYRRMSTIASESHPVSHIVVNIGLWLQQTHNETEYAEEVRQLLGTVRDHWPEAYVIWKTTTSIVHPIKCNDGKLVRPNTRVQRRVSMDVVEEFRDELGMRIDAVDANTLTDGRPDATNDARHWVVERNGEGLRGFHADRGTVRRLGEAEMGVQEWIWDLWRLEGQVKLNSIDDRQM</sequence>
<proteinExistence type="predicted"/>
<reference evidence="2 3" key="2">
    <citation type="journal article" date="2014" name="J. Gen. Appl. Microbiol.">
        <title>The early diverging ascomycetous budding yeast Saitoella complicata has three histone deacetylases belonging to the Clr6, Hos2, and Rpd3 lineages.</title>
        <authorList>
            <person name="Nishida H."/>
            <person name="Matsumoto T."/>
            <person name="Kondo S."/>
            <person name="Hamamoto M."/>
            <person name="Yoshikawa H."/>
        </authorList>
    </citation>
    <scope>NUCLEOTIDE SEQUENCE [LARGE SCALE GENOMIC DNA]</scope>
    <source>
        <strain evidence="2 3">NRRL Y-17804</strain>
    </source>
</reference>
<evidence type="ECO:0000313" key="2">
    <source>
        <dbReference type="EMBL" id="GAO51139.1"/>
    </source>
</evidence>
<accession>A0A0E9NMS2</accession>
<dbReference type="OrthoDB" id="5314930at2759"/>